<proteinExistence type="predicted"/>
<comment type="subcellular location">
    <subcellularLocation>
        <location evidence="1">Membrane</location>
        <topology evidence="1">Multi-pass membrane protein</topology>
    </subcellularLocation>
</comment>
<feature type="transmembrane region" description="Helical" evidence="6">
    <location>
        <begin position="124"/>
        <end position="145"/>
    </location>
</feature>
<dbReference type="InterPro" id="IPR002293">
    <property type="entry name" value="AA/rel_permease1"/>
</dbReference>
<dbReference type="Proteomes" id="UP000276029">
    <property type="component" value="Unassembled WGS sequence"/>
</dbReference>
<organism evidence="7 9">
    <name type="scientific">Sphingosinicella microcystinivorans</name>
    <dbReference type="NCBI Taxonomy" id="335406"/>
    <lineage>
        <taxon>Bacteria</taxon>
        <taxon>Pseudomonadati</taxon>
        <taxon>Pseudomonadota</taxon>
        <taxon>Alphaproteobacteria</taxon>
        <taxon>Sphingomonadales</taxon>
        <taxon>Sphingosinicellaceae</taxon>
        <taxon>Sphingosinicella</taxon>
    </lineage>
</organism>
<reference evidence="8 10" key="2">
    <citation type="submission" date="2018-10" db="EMBL/GenBank/DDBJ databases">
        <title>Genomic Encyclopedia of Type Strains, Phase IV (KMG-IV): sequencing the most valuable type-strain genomes for metagenomic binning, comparative biology and taxonomic classification.</title>
        <authorList>
            <person name="Goeker M."/>
        </authorList>
    </citation>
    <scope>NUCLEOTIDE SEQUENCE [LARGE SCALE GENOMIC DNA]</scope>
    <source>
        <strain evidence="8 10">DSM 19791</strain>
    </source>
</reference>
<keyword evidence="3 6" id="KW-0812">Transmembrane</keyword>
<dbReference type="Proteomes" id="UP000275727">
    <property type="component" value="Chromosome"/>
</dbReference>
<protein>
    <submittedName>
        <fullName evidence="7">Amino acid permease</fullName>
    </submittedName>
    <submittedName>
        <fullName evidence="8">Amino acid/polyamine/organocation transporter (APC superfamily)</fullName>
    </submittedName>
</protein>
<dbReference type="AlphaFoldDB" id="A0AAD1G2F0"/>
<feature type="transmembrane region" description="Helical" evidence="6">
    <location>
        <begin position="236"/>
        <end position="256"/>
    </location>
</feature>
<evidence type="ECO:0000256" key="5">
    <source>
        <dbReference type="ARBA" id="ARBA00023136"/>
    </source>
</evidence>
<evidence type="ECO:0000256" key="4">
    <source>
        <dbReference type="ARBA" id="ARBA00022989"/>
    </source>
</evidence>
<feature type="transmembrane region" description="Helical" evidence="6">
    <location>
        <begin position="194"/>
        <end position="216"/>
    </location>
</feature>
<feature type="transmembrane region" description="Helical" evidence="6">
    <location>
        <begin position="398"/>
        <end position="417"/>
    </location>
</feature>
<feature type="transmembrane region" description="Helical" evidence="6">
    <location>
        <begin position="97"/>
        <end position="117"/>
    </location>
</feature>
<keyword evidence="10" id="KW-1185">Reference proteome</keyword>
<feature type="transmembrane region" description="Helical" evidence="6">
    <location>
        <begin position="438"/>
        <end position="461"/>
    </location>
</feature>
<feature type="transmembrane region" description="Helical" evidence="6">
    <location>
        <begin position="63"/>
        <end position="85"/>
    </location>
</feature>
<evidence type="ECO:0000256" key="3">
    <source>
        <dbReference type="ARBA" id="ARBA00022692"/>
    </source>
</evidence>
<dbReference type="EMBL" id="RBWX01000009">
    <property type="protein sequence ID" value="RKS87886.1"/>
    <property type="molecule type" value="Genomic_DNA"/>
</dbReference>
<reference evidence="7 9" key="1">
    <citation type="submission" date="2018-06" db="EMBL/GenBank/DDBJ databases">
        <title>Complete Genome Sequence of the Microcystin-Degrading Bacterium Sphingosinicella microcystinivorans Strain B-9.</title>
        <authorList>
            <person name="Jin H."/>
            <person name="Nishizawa T."/>
            <person name="Guo Y."/>
            <person name="Nishizawa A."/>
            <person name="Park H."/>
            <person name="Kato H."/>
            <person name="Tsuji K."/>
            <person name="Harada K."/>
        </authorList>
    </citation>
    <scope>NUCLEOTIDE SEQUENCE [LARGE SCALE GENOMIC DNA]</scope>
    <source>
        <strain evidence="7 9">B9</strain>
    </source>
</reference>
<gene>
    <name evidence="8" type="ORF">DFR51_2531</name>
    <name evidence="7" type="ORF">SmB9_33530</name>
</gene>
<evidence type="ECO:0000256" key="2">
    <source>
        <dbReference type="ARBA" id="ARBA00022448"/>
    </source>
</evidence>
<dbReference type="EMBL" id="AP018711">
    <property type="protein sequence ID" value="BBE35695.1"/>
    <property type="molecule type" value="Genomic_DNA"/>
</dbReference>
<dbReference type="KEGG" id="smic:SmB9_33530"/>
<dbReference type="PANTHER" id="PTHR43243">
    <property type="entry name" value="INNER MEMBRANE TRANSPORTER YGJI-RELATED"/>
    <property type="match status" value="1"/>
</dbReference>
<feature type="transmembrane region" description="Helical" evidence="6">
    <location>
        <begin position="165"/>
        <end position="187"/>
    </location>
</feature>
<sequence>MARAPTQYLIRKPLADVRSDIDRHGLHRALGPVHLVLIGIGCIIGAGVYVMTGTAAANYAGPAVMLSFVFAGLACAFTGLCYAELSSTLPVSGASYSYAYAALGEAFAWGLGWMLMLELGLAGSALAVGVSGYLVSLLGDFGIHIPAVLATPYIRPAAGEAGTAFVTGGGINLVATAAVLLFAFILVRGVSQSATINAVMVTVKVGVLLAFIAFGLPHVDPANWKPFIPENEGGFTYGWAGVLRGASILFFAYLGFEAVATAALEAKKPQRDIPIGILGALAIATVVYMAVAAVLTGLVSYKMLNVPDPVAVAVSAIGMPVLSIVIKVGALTGLCSVLMVNTYAHSRVCYAMSTDGLLPPLFSRVHARFRTPHQGTWFVALAAGIAAAFLPISMLGDLVSLGTGCVFITVAISVIWLRSTQPDLPRPFRVPFGGFRVGTLWLGVVPMLALVFCVLMMAPVVLDIIRKAMVGEWLPATILGLYIAFGIAFYLLYGVRHSRLRRALSEA</sequence>
<name>A0AAD1G2F0_SPHMI</name>
<accession>A0AAD1G2F0</accession>
<feature type="transmembrane region" description="Helical" evidence="6">
    <location>
        <begin position="473"/>
        <end position="493"/>
    </location>
</feature>
<evidence type="ECO:0000256" key="6">
    <source>
        <dbReference type="SAM" id="Phobius"/>
    </source>
</evidence>
<dbReference type="RefSeq" id="WP_121051682.1">
    <property type="nucleotide sequence ID" value="NZ_AP018711.1"/>
</dbReference>
<feature type="transmembrane region" description="Helical" evidence="6">
    <location>
        <begin position="375"/>
        <end position="392"/>
    </location>
</feature>
<keyword evidence="5 6" id="KW-0472">Membrane</keyword>
<dbReference type="GO" id="GO:0016020">
    <property type="term" value="C:membrane"/>
    <property type="evidence" value="ECO:0007669"/>
    <property type="project" value="UniProtKB-SubCell"/>
</dbReference>
<evidence type="ECO:0000313" key="8">
    <source>
        <dbReference type="EMBL" id="RKS87886.1"/>
    </source>
</evidence>
<feature type="transmembrane region" description="Helical" evidence="6">
    <location>
        <begin position="33"/>
        <end position="51"/>
    </location>
</feature>
<dbReference type="Gene3D" id="1.20.1740.10">
    <property type="entry name" value="Amino acid/polyamine transporter I"/>
    <property type="match status" value="1"/>
</dbReference>
<dbReference type="GO" id="GO:0015171">
    <property type="term" value="F:amino acid transmembrane transporter activity"/>
    <property type="evidence" value="ECO:0007669"/>
    <property type="project" value="TreeGrafter"/>
</dbReference>
<evidence type="ECO:0000313" key="7">
    <source>
        <dbReference type="EMBL" id="BBE35695.1"/>
    </source>
</evidence>
<dbReference type="Pfam" id="PF13520">
    <property type="entry name" value="AA_permease_2"/>
    <property type="match status" value="1"/>
</dbReference>
<keyword evidence="4 6" id="KW-1133">Transmembrane helix</keyword>
<feature type="transmembrane region" description="Helical" evidence="6">
    <location>
        <begin position="277"/>
        <end position="301"/>
    </location>
</feature>
<evidence type="ECO:0000313" key="10">
    <source>
        <dbReference type="Proteomes" id="UP000276029"/>
    </source>
</evidence>
<dbReference type="PANTHER" id="PTHR43243:SF4">
    <property type="entry name" value="CATIONIC AMINO ACID TRANSPORTER 4"/>
    <property type="match status" value="1"/>
</dbReference>
<evidence type="ECO:0000256" key="1">
    <source>
        <dbReference type="ARBA" id="ARBA00004141"/>
    </source>
</evidence>
<evidence type="ECO:0000313" key="9">
    <source>
        <dbReference type="Proteomes" id="UP000275727"/>
    </source>
</evidence>
<dbReference type="PIRSF" id="PIRSF006060">
    <property type="entry name" value="AA_transporter"/>
    <property type="match status" value="1"/>
</dbReference>
<keyword evidence="2" id="KW-0813">Transport</keyword>